<name>A0A3M8LGG2_9MICO</name>
<keyword evidence="2" id="KW-1185">Reference proteome</keyword>
<dbReference type="InterPro" id="IPR050490">
    <property type="entry name" value="Bact_solute-bd_prot1"/>
</dbReference>
<reference evidence="1 2" key="1">
    <citation type="submission" date="2018-11" db="EMBL/GenBank/DDBJ databases">
        <title>Cryobacterium sp. nov., isolated from rhizosphere soil of lettuce.</title>
        <authorList>
            <person name="Wang Y."/>
        </authorList>
    </citation>
    <scope>NUCLEOTIDE SEQUENCE [LARGE SCALE GENOMIC DNA]</scope>
    <source>
        <strain evidence="1 2">NEAU-85</strain>
    </source>
</reference>
<dbReference type="SUPFAM" id="SSF53850">
    <property type="entry name" value="Periplasmic binding protein-like II"/>
    <property type="match status" value="1"/>
</dbReference>
<sequence>MRSLSAWNRCKDASVRSCVITAPVPKIGDTVKRHSVVKVAAVAAATFLAAGALTSCSAGGGGDNGGDGGSKTLRVTLANHVWTDTIKSKLPEFEKETGIKVDVSQYGEDQLSDQYNVKLNAGTDEIDVMMYRPLQEGKLFAKNGYLTDLTDRVTSNSDWNWDDFQDGPVGATTFEDKVVGVPIITEQEVLYYRKDLLEKAGLEVPKTMDELEAAAKKIKETNPGIAGFVARTEKSAAVTQFSSFLYSFGGDFIGEDGKSTINTPEAKKAYAFYGKLIHDYGPANVSTDMSWPEAMAIFTQGKSAFYTEADSLYANATDPAKSKVSDTVGFAPIPAGPAGSKAYNVPSWALGVNDASNNKDAAWKFIEWATSPDMTLEIQKAGVPGARQSVWENPEGTATYPEDLAKAIAVSTKNGVGHDRPLVIKVPEAREIVGTPIVTAITGGDTDAAAAKADKAFQQLLDDEK</sequence>
<accession>A0A3M8LGG2</accession>
<dbReference type="OrthoDB" id="9770625at2"/>
<proteinExistence type="predicted"/>
<dbReference type="EMBL" id="RDSR01000007">
    <property type="protein sequence ID" value="RNE63764.1"/>
    <property type="molecule type" value="Genomic_DNA"/>
</dbReference>
<dbReference type="Proteomes" id="UP000279859">
    <property type="component" value="Unassembled WGS sequence"/>
</dbReference>
<dbReference type="PANTHER" id="PTHR43649:SF12">
    <property type="entry name" value="DIACETYLCHITOBIOSE BINDING PROTEIN DASA"/>
    <property type="match status" value="1"/>
</dbReference>
<dbReference type="AlphaFoldDB" id="A0A3M8LGG2"/>
<dbReference type="CDD" id="cd13585">
    <property type="entry name" value="PBP2_TMBP_like"/>
    <property type="match status" value="1"/>
</dbReference>
<protein>
    <submittedName>
        <fullName evidence="1">Sugar ABC transporter substrate-binding protein</fullName>
    </submittedName>
</protein>
<evidence type="ECO:0000313" key="1">
    <source>
        <dbReference type="EMBL" id="RNE63764.1"/>
    </source>
</evidence>
<dbReference type="Gene3D" id="3.40.190.10">
    <property type="entry name" value="Periplasmic binding protein-like II"/>
    <property type="match status" value="2"/>
</dbReference>
<evidence type="ECO:0000313" key="2">
    <source>
        <dbReference type="Proteomes" id="UP000279859"/>
    </source>
</evidence>
<dbReference type="Pfam" id="PF01547">
    <property type="entry name" value="SBP_bac_1"/>
    <property type="match status" value="1"/>
</dbReference>
<dbReference type="InterPro" id="IPR006059">
    <property type="entry name" value="SBP"/>
</dbReference>
<dbReference type="PANTHER" id="PTHR43649">
    <property type="entry name" value="ARABINOSE-BINDING PROTEIN-RELATED"/>
    <property type="match status" value="1"/>
</dbReference>
<gene>
    <name evidence="1" type="ORF">EEJ31_05905</name>
</gene>
<organism evidence="1 2">
    <name type="scientific">Cryobacterium tepidiphilum</name>
    <dbReference type="NCBI Taxonomy" id="2486026"/>
    <lineage>
        <taxon>Bacteria</taxon>
        <taxon>Bacillati</taxon>
        <taxon>Actinomycetota</taxon>
        <taxon>Actinomycetes</taxon>
        <taxon>Micrococcales</taxon>
        <taxon>Microbacteriaceae</taxon>
        <taxon>Cryobacterium</taxon>
    </lineage>
</organism>
<comment type="caution">
    <text evidence="1">The sequence shown here is derived from an EMBL/GenBank/DDBJ whole genome shotgun (WGS) entry which is preliminary data.</text>
</comment>